<keyword evidence="2" id="KW-1185">Reference proteome</keyword>
<accession>A0A0F7S255</accession>
<evidence type="ECO:0000313" key="2">
    <source>
        <dbReference type="Proteomes" id="UP000242770"/>
    </source>
</evidence>
<evidence type="ECO:0000313" key="1">
    <source>
        <dbReference type="EMBL" id="CDS01067.1"/>
    </source>
</evidence>
<reference evidence="2" key="1">
    <citation type="submission" date="2014-06" db="EMBL/GenBank/DDBJ databases">
        <authorList>
            <person name="Berkman P.J."/>
        </authorList>
    </citation>
    <scope>NUCLEOTIDE SEQUENCE [LARGE SCALE GENOMIC DNA]</scope>
</reference>
<organism evidence="1 2">
    <name type="scientific">Sporisorium scitamineum</name>
    <dbReference type="NCBI Taxonomy" id="49012"/>
    <lineage>
        <taxon>Eukaryota</taxon>
        <taxon>Fungi</taxon>
        <taxon>Dikarya</taxon>
        <taxon>Basidiomycota</taxon>
        <taxon>Ustilaginomycotina</taxon>
        <taxon>Ustilaginomycetes</taxon>
        <taxon>Ustilaginales</taxon>
        <taxon>Ustilaginaceae</taxon>
        <taxon>Sporisorium</taxon>
    </lineage>
</organism>
<gene>
    <name evidence="1" type="primary">SSCI57310.1</name>
</gene>
<proteinExistence type="predicted"/>
<name>A0A0F7S255_9BASI</name>
<protein>
    <submittedName>
        <fullName evidence="1">Uncharacterized protein</fullName>
    </submittedName>
</protein>
<dbReference type="Proteomes" id="UP000242770">
    <property type="component" value="Unassembled WGS sequence"/>
</dbReference>
<dbReference type="EMBL" id="CCFA01003417">
    <property type="protein sequence ID" value="CDS01067.1"/>
    <property type="molecule type" value="Genomic_DNA"/>
</dbReference>
<dbReference type="AlphaFoldDB" id="A0A0F7S255"/>
<sequence length="102" mass="11182">MFSSFASAASYDGHLEMAVHDAGDDRRYFILGAPFPGSPSLGFAAAFPVEFNRGGVQGNHLLAFVSYMSSLRFPAYAQIEKGTVLTARELFQNYRSGWQGHI</sequence>